<organism evidence="1 2">
    <name type="scientific">Evansella caseinilytica</name>
    <dbReference type="NCBI Taxonomy" id="1503961"/>
    <lineage>
        <taxon>Bacteria</taxon>
        <taxon>Bacillati</taxon>
        <taxon>Bacillota</taxon>
        <taxon>Bacilli</taxon>
        <taxon>Bacillales</taxon>
        <taxon>Bacillaceae</taxon>
        <taxon>Evansella</taxon>
    </lineage>
</organism>
<gene>
    <name evidence="1" type="ORF">SAMN05421736_12299</name>
</gene>
<keyword evidence="2" id="KW-1185">Reference proteome</keyword>
<sequence length="445" mass="51826">MRNQNLRVQKKLENAPMTFPLTVTEAGFYTVELTASSSTNWREKGNESTMIRLSIDGSYQQDIILFYGERLFTYSRFLGRLEAGQHTLQLELMPKDRDSSRVFIEDITVRKQALSEKEKLACQFTPLLYGRNIYSSRDNLYTDTPLLLLYVVRKWEKGNMIEYHMVFSHEDEGTPAPFLMSKWGRTLDIELMCQVYLNWDEEIEKVSYQGAEHVMTTFKGSYLHHNHPILQTATCNGNFTDEITSDYRFFFYPSYEWRIEAEPREVVMEKFPFINQVMVWEAERQLPIEKESDPDSLHLADLTTYLYIQTSRWGVEAGEVSVDFRLQLTGDDNWYSSSFHDFRVHPFSAAYSGPYPHFATTLKMPAGKQFSDVEKIAVHLLPDARPSVLVKNIKVLSLQNPASPKQELYKEFCVELTEEKPEQIVWEKESFSNRCTALKGMDVIL</sequence>
<dbReference type="Proteomes" id="UP000198935">
    <property type="component" value="Unassembled WGS sequence"/>
</dbReference>
<evidence type="ECO:0000313" key="2">
    <source>
        <dbReference type="Proteomes" id="UP000198935"/>
    </source>
</evidence>
<dbReference type="AlphaFoldDB" id="A0A1H3UKJ1"/>
<dbReference type="STRING" id="1503961.SAMN05421736_12299"/>
<name>A0A1H3UKJ1_9BACI</name>
<dbReference type="OrthoDB" id="9807465at2"/>
<evidence type="ECO:0000313" key="1">
    <source>
        <dbReference type="EMBL" id="SDZ62940.1"/>
    </source>
</evidence>
<reference evidence="2" key="1">
    <citation type="submission" date="2016-10" db="EMBL/GenBank/DDBJ databases">
        <authorList>
            <person name="Varghese N."/>
            <person name="Submissions S."/>
        </authorList>
    </citation>
    <scope>NUCLEOTIDE SEQUENCE [LARGE SCALE GENOMIC DNA]</scope>
    <source>
        <strain evidence="2">SP</strain>
    </source>
</reference>
<proteinExistence type="predicted"/>
<accession>A0A1H3UKJ1</accession>
<dbReference type="Gene3D" id="2.60.120.260">
    <property type="entry name" value="Galactose-binding domain-like"/>
    <property type="match status" value="1"/>
</dbReference>
<dbReference type="EMBL" id="FNPI01000022">
    <property type="protein sequence ID" value="SDZ62940.1"/>
    <property type="molecule type" value="Genomic_DNA"/>
</dbReference>
<protein>
    <submittedName>
        <fullName evidence="1">Uncharacterized protein</fullName>
    </submittedName>
</protein>